<evidence type="ECO:0000256" key="1">
    <source>
        <dbReference type="SAM" id="Phobius"/>
    </source>
</evidence>
<organism evidence="2 3">
    <name type="scientific">Brumimicrobium aurantiacum</name>
    <dbReference type="NCBI Taxonomy" id="1737063"/>
    <lineage>
        <taxon>Bacteria</taxon>
        <taxon>Pseudomonadati</taxon>
        <taxon>Bacteroidota</taxon>
        <taxon>Flavobacteriia</taxon>
        <taxon>Flavobacteriales</taxon>
        <taxon>Crocinitomicaceae</taxon>
        <taxon>Brumimicrobium</taxon>
    </lineage>
</organism>
<accession>A0A3E1EW33</accession>
<dbReference type="Pfam" id="PF13858">
    <property type="entry name" value="DUF4199"/>
    <property type="match status" value="1"/>
</dbReference>
<dbReference type="OrthoDB" id="5766000at2"/>
<evidence type="ECO:0000313" key="2">
    <source>
        <dbReference type="EMBL" id="RFC53771.1"/>
    </source>
</evidence>
<name>A0A3E1EW33_9FLAO</name>
<comment type="caution">
    <text evidence="2">The sequence shown here is derived from an EMBL/GenBank/DDBJ whole genome shotgun (WGS) entry which is preliminary data.</text>
</comment>
<keyword evidence="3" id="KW-1185">Reference proteome</keyword>
<gene>
    <name evidence="2" type="ORF">DXU93_11635</name>
</gene>
<sequence>MNNFKLEIKWAIIFTISSLVWMFIEKITGLHSTHIDKHYLWTNLFAFIAIAVYVLALLDKRKSLKGKMSFVQGFVSGLKITVIVTLLAPLSQWLTHEVISPEYFTNVIAYSIEEGHYANEADAKAYFNFQNYVQQSVFGAFGMGVFTSAIVALIVKKK</sequence>
<reference evidence="2 3" key="1">
    <citation type="submission" date="2018-08" db="EMBL/GenBank/DDBJ databases">
        <title>The draft genome squence of Brumimicrobium sp. N62.</title>
        <authorList>
            <person name="Du Z.-J."/>
            <person name="Luo H.-R."/>
        </authorList>
    </citation>
    <scope>NUCLEOTIDE SEQUENCE [LARGE SCALE GENOMIC DNA]</scope>
    <source>
        <strain evidence="2 3">N62</strain>
    </source>
</reference>
<dbReference type="EMBL" id="QURB01000007">
    <property type="protein sequence ID" value="RFC53771.1"/>
    <property type="molecule type" value="Genomic_DNA"/>
</dbReference>
<dbReference type="InterPro" id="IPR025250">
    <property type="entry name" value="DUF4199"/>
</dbReference>
<feature type="transmembrane region" description="Helical" evidence="1">
    <location>
        <begin position="136"/>
        <end position="155"/>
    </location>
</feature>
<dbReference type="AlphaFoldDB" id="A0A3E1EW33"/>
<dbReference type="Proteomes" id="UP000257127">
    <property type="component" value="Unassembled WGS sequence"/>
</dbReference>
<keyword evidence="1" id="KW-0472">Membrane</keyword>
<keyword evidence="1" id="KW-0812">Transmembrane</keyword>
<protein>
    <submittedName>
        <fullName evidence="2">DUF4199 domain-containing protein</fullName>
    </submittedName>
</protein>
<proteinExistence type="predicted"/>
<evidence type="ECO:0000313" key="3">
    <source>
        <dbReference type="Proteomes" id="UP000257127"/>
    </source>
</evidence>
<feature type="transmembrane region" description="Helical" evidence="1">
    <location>
        <begin position="7"/>
        <end position="24"/>
    </location>
</feature>
<feature type="transmembrane region" description="Helical" evidence="1">
    <location>
        <begin position="70"/>
        <end position="90"/>
    </location>
</feature>
<feature type="transmembrane region" description="Helical" evidence="1">
    <location>
        <begin position="39"/>
        <end position="58"/>
    </location>
</feature>
<keyword evidence="1" id="KW-1133">Transmembrane helix</keyword>
<dbReference type="RefSeq" id="WP_116881467.1">
    <property type="nucleotide sequence ID" value="NZ_QURB01000007.1"/>
</dbReference>